<dbReference type="Gene3D" id="1.10.10.10">
    <property type="entry name" value="Winged helix-like DNA-binding domain superfamily/Winged helix DNA-binding domain"/>
    <property type="match status" value="1"/>
</dbReference>
<dbReference type="InterPro" id="IPR001867">
    <property type="entry name" value="OmpR/PhoB-type_DNA-bd"/>
</dbReference>
<evidence type="ECO:0000259" key="8">
    <source>
        <dbReference type="PROSITE" id="PS50110"/>
    </source>
</evidence>
<evidence type="ECO:0000256" key="6">
    <source>
        <dbReference type="PROSITE-ProRule" id="PRU00169"/>
    </source>
</evidence>
<feature type="domain" description="Response regulatory" evidence="8">
    <location>
        <begin position="2"/>
        <end position="116"/>
    </location>
</feature>
<dbReference type="SMART" id="SM00448">
    <property type="entry name" value="REC"/>
    <property type="match status" value="1"/>
</dbReference>
<proteinExistence type="predicted"/>
<evidence type="ECO:0000256" key="4">
    <source>
        <dbReference type="ARBA" id="ARBA00023125"/>
    </source>
</evidence>
<keyword evidence="11" id="KW-1185">Reference proteome</keyword>
<dbReference type="Pfam" id="PF00072">
    <property type="entry name" value="Response_reg"/>
    <property type="match status" value="1"/>
</dbReference>
<dbReference type="CDD" id="cd19935">
    <property type="entry name" value="REC_OmpR_CusR-like"/>
    <property type="match status" value="1"/>
</dbReference>
<keyword evidence="3" id="KW-0805">Transcription regulation</keyword>
<dbReference type="SUPFAM" id="SSF46894">
    <property type="entry name" value="C-terminal effector domain of the bipartite response regulators"/>
    <property type="match status" value="1"/>
</dbReference>
<dbReference type="SMART" id="SM00862">
    <property type="entry name" value="Trans_reg_C"/>
    <property type="match status" value="1"/>
</dbReference>
<dbReference type="PROSITE" id="PS51755">
    <property type="entry name" value="OMPR_PHOB"/>
    <property type="match status" value="1"/>
</dbReference>
<feature type="domain" description="OmpR/PhoB-type" evidence="9">
    <location>
        <begin position="125"/>
        <end position="219"/>
    </location>
</feature>
<dbReference type="Proteomes" id="UP001165492">
    <property type="component" value="Unassembled WGS sequence"/>
</dbReference>
<accession>A0ABS8HRZ1</accession>
<sequence>MKLLLIEDEQRLVEALSYLLKKNGYATDIAMDGESGIEMALTGIYDVIILDRMLPKLDGISVVQEFRHRGFDAPVLFLTAKDALKDRIEGLDAGADDYLVKPFSSEELLARLRALARRKTKELINKTITVSGMTFDPLRGEVTKGSEIIQLSVKESLLLELLMYNQGQVITKERIFEKIWGYYSGTDIANVDLYIHYLRKKLNTTAIKTVRGVGYLFEEN</sequence>
<dbReference type="Gene3D" id="3.40.50.2300">
    <property type="match status" value="1"/>
</dbReference>
<evidence type="ECO:0000256" key="7">
    <source>
        <dbReference type="PROSITE-ProRule" id="PRU01091"/>
    </source>
</evidence>
<feature type="modified residue" description="4-aspartylphosphate" evidence="6">
    <location>
        <position position="51"/>
    </location>
</feature>
<dbReference type="InterPro" id="IPR001789">
    <property type="entry name" value="Sig_transdc_resp-reg_receiver"/>
</dbReference>
<organism evidence="10 11">
    <name type="scientific">Pelosinus baikalensis</name>
    <dbReference type="NCBI Taxonomy" id="2892015"/>
    <lineage>
        <taxon>Bacteria</taxon>
        <taxon>Bacillati</taxon>
        <taxon>Bacillota</taxon>
        <taxon>Negativicutes</taxon>
        <taxon>Selenomonadales</taxon>
        <taxon>Sporomusaceae</taxon>
        <taxon>Pelosinus</taxon>
    </lineage>
</organism>
<gene>
    <name evidence="10" type="ORF">LMF89_11305</name>
</gene>
<keyword evidence="4 7" id="KW-0238">DNA-binding</keyword>
<dbReference type="InterPro" id="IPR011006">
    <property type="entry name" value="CheY-like_superfamily"/>
</dbReference>
<dbReference type="RefSeq" id="WP_229535146.1">
    <property type="nucleotide sequence ID" value="NZ_JAJHJB010000013.1"/>
</dbReference>
<protein>
    <submittedName>
        <fullName evidence="10">Response regulator transcription factor</fullName>
    </submittedName>
</protein>
<dbReference type="Gene3D" id="6.10.250.690">
    <property type="match status" value="1"/>
</dbReference>
<comment type="caution">
    <text evidence="10">The sequence shown here is derived from an EMBL/GenBank/DDBJ whole genome shotgun (WGS) entry which is preliminary data.</text>
</comment>
<evidence type="ECO:0000256" key="1">
    <source>
        <dbReference type="ARBA" id="ARBA00022553"/>
    </source>
</evidence>
<evidence type="ECO:0000313" key="11">
    <source>
        <dbReference type="Proteomes" id="UP001165492"/>
    </source>
</evidence>
<dbReference type="SUPFAM" id="SSF52172">
    <property type="entry name" value="CheY-like"/>
    <property type="match status" value="1"/>
</dbReference>
<dbReference type="InterPro" id="IPR016032">
    <property type="entry name" value="Sig_transdc_resp-reg_C-effctor"/>
</dbReference>
<evidence type="ECO:0000256" key="3">
    <source>
        <dbReference type="ARBA" id="ARBA00023015"/>
    </source>
</evidence>
<name>A0ABS8HRZ1_9FIRM</name>
<evidence type="ECO:0000313" key="10">
    <source>
        <dbReference type="EMBL" id="MCC5465943.1"/>
    </source>
</evidence>
<dbReference type="InterPro" id="IPR039420">
    <property type="entry name" value="WalR-like"/>
</dbReference>
<dbReference type="PANTHER" id="PTHR48111">
    <property type="entry name" value="REGULATOR OF RPOS"/>
    <property type="match status" value="1"/>
</dbReference>
<dbReference type="InterPro" id="IPR036388">
    <property type="entry name" value="WH-like_DNA-bd_sf"/>
</dbReference>
<dbReference type="PANTHER" id="PTHR48111:SF22">
    <property type="entry name" value="REGULATOR OF RPOS"/>
    <property type="match status" value="1"/>
</dbReference>
<evidence type="ECO:0000256" key="5">
    <source>
        <dbReference type="ARBA" id="ARBA00023163"/>
    </source>
</evidence>
<evidence type="ECO:0000256" key="2">
    <source>
        <dbReference type="ARBA" id="ARBA00023012"/>
    </source>
</evidence>
<dbReference type="EMBL" id="JAJHJB010000013">
    <property type="protein sequence ID" value="MCC5465943.1"/>
    <property type="molecule type" value="Genomic_DNA"/>
</dbReference>
<feature type="DNA-binding region" description="OmpR/PhoB-type" evidence="7">
    <location>
        <begin position="125"/>
        <end position="219"/>
    </location>
</feature>
<dbReference type="PROSITE" id="PS50110">
    <property type="entry name" value="RESPONSE_REGULATORY"/>
    <property type="match status" value="1"/>
</dbReference>
<keyword evidence="2" id="KW-0902">Two-component regulatory system</keyword>
<keyword evidence="5" id="KW-0804">Transcription</keyword>
<reference evidence="10" key="1">
    <citation type="submission" date="2021-11" db="EMBL/GenBank/DDBJ databases">
        <title>Description of a new species Pelosinus isolated from the bottom sediments of Lake Baikal.</title>
        <authorList>
            <person name="Zakharyuk A."/>
        </authorList>
    </citation>
    <scope>NUCLEOTIDE SEQUENCE</scope>
    <source>
        <strain evidence="10">Bkl1</strain>
    </source>
</reference>
<dbReference type="Pfam" id="PF00486">
    <property type="entry name" value="Trans_reg_C"/>
    <property type="match status" value="1"/>
</dbReference>
<keyword evidence="1 6" id="KW-0597">Phosphoprotein</keyword>
<dbReference type="CDD" id="cd00383">
    <property type="entry name" value="trans_reg_C"/>
    <property type="match status" value="1"/>
</dbReference>
<evidence type="ECO:0000259" key="9">
    <source>
        <dbReference type="PROSITE" id="PS51755"/>
    </source>
</evidence>